<dbReference type="SMART" id="SM00530">
    <property type="entry name" value="HTH_XRE"/>
    <property type="match status" value="1"/>
</dbReference>
<feature type="domain" description="HTH cro/C1-type" evidence="4">
    <location>
        <begin position="8"/>
        <end position="61"/>
    </location>
</feature>
<reference evidence="5 6" key="1">
    <citation type="submission" date="2018-04" db="EMBL/GenBank/DDBJ databases">
        <title>Whole genome sequencing of Morganella morganii AR_0133.</title>
        <authorList>
            <person name="Conlan S."/>
            <person name="Thomas P.J."/>
            <person name="Mullikin J."/>
            <person name="Frank K.M."/>
            <person name="Segre J.A."/>
        </authorList>
    </citation>
    <scope>NUCLEOTIDE SEQUENCE [LARGE SCALE GENOMIC DNA]</scope>
    <source>
        <strain evidence="5 6">AR_0133</strain>
    </source>
</reference>
<evidence type="ECO:0000256" key="3">
    <source>
        <dbReference type="ARBA" id="ARBA00023163"/>
    </source>
</evidence>
<dbReference type="AlphaFoldDB" id="A0AAU8ZNM2"/>
<accession>A0AAU8ZNM2</accession>
<proteinExistence type="predicted"/>
<dbReference type="PANTHER" id="PTHR40661:SF2">
    <property type="entry name" value="HTH-TYPE TRANSCRIPTIONAL REGULATOR PRTR"/>
    <property type="match status" value="1"/>
</dbReference>
<dbReference type="GO" id="GO:0003677">
    <property type="term" value="F:DNA binding"/>
    <property type="evidence" value="ECO:0007669"/>
    <property type="project" value="UniProtKB-KW"/>
</dbReference>
<keyword evidence="2" id="KW-0238">DNA-binding</keyword>
<dbReference type="EMBL" id="CP028956">
    <property type="protein sequence ID" value="AWC94549.1"/>
    <property type="molecule type" value="Genomic_DNA"/>
</dbReference>
<evidence type="ECO:0000256" key="2">
    <source>
        <dbReference type="ARBA" id="ARBA00023125"/>
    </source>
</evidence>
<dbReference type="InterPro" id="IPR010982">
    <property type="entry name" value="Lambda_DNA-bd_dom_sf"/>
</dbReference>
<dbReference type="Gene3D" id="2.10.109.10">
    <property type="entry name" value="Umud Fragment, subunit A"/>
    <property type="match status" value="1"/>
</dbReference>
<keyword evidence="3" id="KW-0804">Transcription</keyword>
<name>A0AAU8ZNM2_MORMO</name>
<dbReference type="PANTHER" id="PTHR40661">
    <property type="match status" value="1"/>
</dbReference>
<dbReference type="Gene3D" id="1.10.260.40">
    <property type="entry name" value="lambda repressor-like DNA-binding domains"/>
    <property type="match status" value="1"/>
</dbReference>
<dbReference type="InterPro" id="IPR001387">
    <property type="entry name" value="Cro/C1-type_HTH"/>
</dbReference>
<dbReference type="CDD" id="cd00093">
    <property type="entry name" value="HTH_XRE"/>
    <property type="match status" value="1"/>
</dbReference>
<dbReference type="Pfam" id="PF00717">
    <property type="entry name" value="Peptidase_S24"/>
    <property type="match status" value="1"/>
</dbReference>
<dbReference type="RefSeq" id="WP_108656654.1">
    <property type="nucleotide sequence ID" value="NZ_CAXOML010000054.1"/>
</dbReference>
<dbReference type="CDD" id="cd06529">
    <property type="entry name" value="S24_LexA-like"/>
    <property type="match status" value="1"/>
</dbReference>
<gene>
    <name evidence="5" type="ORF">AM380_13380</name>
</gene>
<dbReference type="Pfam" id="PF01381">
    <property type="entry name" value="HTH_3"/>
    <property type="match status" value="1"/>
</dbReference>
<organism evidence="5 6">
    <name type="scientific">Morganella morganii</name>
    <name type="common">Proteus morganii</name>
    <dbReference type="NCBI Taxonomy" id="582"/>
    <lineage>
        <taxon>Bacteria</taxon>
        <taxon>Pseudomonadati</taxon>
        <taxon>Pseudomonadota</taxon>
        <taxon>Gammaproteobacteria</taxon>
        <taxon>Enterobacterales</taxon>
        <taxon>Morganellaceae</taxon>
        <taxon>Morganella</taxon>
    </lineage>
</organism>
<dbReference type="SUPFAM" id="SSF51306">
    <property type="entry name" value="LexA/Signal peptidase"/>
    <property type="match status" value="1"/>
</dbReference>
<dbReference type="InterPro" id="IPR039418">
    <property type="entry name" value="LexA-like"/>
</dbReference>
<protein>
    <submittedName>
        <fullName evidence="5">Helix-turn-helix transcriptional regulator</fullName>
    </submittedName>
</protein>
<evidence type="ECO:0000256" key="1">
    <source>
        <dbReference type="ARBA" id="ARBA00023015"/>
    </source>
</evidence>
<evidence type="ECO:0000259" key="4">
    <source>
        <dbReference type="PROSITE" id="PS50943"/>
    </source>
</evidence>
<dbReference type="InterPro" id="IPR036286">
    <property type="entry name" value="LexA/Signal_pep-like_sf"/>
</dbReference>
<dbReference type="Proteomes" id="UP000244682">
    <property type="component" value="Chromosome"/>
</dbReference>
<evidence type="ECO:0000313" key="5">
    <source>
        <dbReference type="EMBL" id="AWC94549.1"/>
    </source>
</evidence>
<dbReference type="InterPro" id="IPR015927">
    <property type="entry name" value="Peptidase_S24_S26A/B/C"/>
</dbReference>
<sequence length="228" mass="25366">MMSIAKRLAEARIKAGLSQQELADIVGVSQQSIGKIEAGKTSSPRKIADMARALNVSAHWLQFGAQDENAKIVDLAIKDWDDVPDDPYEFVSIPILDIDLSAGCGANAEIIETEIGTYPFRREELNRYGVNAENARLVKIIGNSLYPVLNSGDMVAVDITNKRIKDGDLYAIRDGVLLRVKILVGLPDGGLIVRSFNSEEYPDEVLNYDHTRARIHIIGRVFWSSRRW</sequence>
<evidence type="ECO:0000313" key="6">
    <source>
        <dbReference type="Proteomes" id="UP000244682"/>
    </source>
</evidence>
<keyword evidence="1" id="KW-0805">Transcription regulation</keyword>
<dbReference type="SUPFAM" id="SSF47413">
    <property type="entry name" value="lambda repressor-like DNA-binding domains"/>
    <property type="match status" value="1"/>
</dbReference>
<dbReference type="PROSITE" id="PS50943">
    <property type="entry name" value="HTH_CROC1"/>
    <property type="match status" value="1"/>
</dbReference>